<dbReference type="InterPro" id="IPR015500">
    <property type="entry name" value="Peptidase_S8_subtilisin-rel"/>
</dbReference>
<evidence type="ECO:0000256" key="1">
    <source>
        <dbReference type="ARBA" id="ARBA00011073"/>
    </source>
</evidence>
<evidence type="ECO:0000256" key="3">
    <source>
        <dbReference type="ARBA" id="ARBA00022801"/>
    </source>
</evidence>
<evidence type="ECO:0000256" key="4">
    <source>
        <dbReference type="ARBA" id="ARBA00022825"/>
    </source>
</evidence>
<proteinExistence type="inferred from homology"/>
<dbReference type="InterPro" id="IPR050131">
    <property type="entry name" value="Peptidase_S8_subtilisin-like"/>
</dbReference>
<feature type="active site" description="Charge relay system" evidence="5">
    <location>
        <position position="399"/>
    </location>
</feature>
<keyword evidence="9" id="KW-1185">Reference proteome</keyword>
<keyword evidence="3 5" id="KW-0378">Hydrolase</keyword>
<dbReference type="PROSITE" id="PS51892">
    <property type="entry name" value="SUBTILASE"/>
    <property type="match status" value="1"/>
</dbReference>
<dbReference type="Proteomes" id="UP000660024">
    <property type="component" value="Unassembled WGS sequence"/>
</dbReference>
<accession>A0ABS1BJN1</accession>
<comment type="caution">
    <text evidence="8">The sequence shown here is derived from an EMBL/GenBank/DDBJ whole genome shotgun (WGS) entry which is preliminary data.</text>
</comment>
<name>A0ABS1BJN1_9SPHI</name>
<dbReference type="InterPro" id="IPR036852">
    <property type="entry name" value="Peptidase_S8/S53_dom_sf"/>
</dbReference>
<dbReference type="InterPro" id="IPR000209">
    <property type="entry name" value="Peptidase_S8/S53_dom"/>
</dbReference>
<reference evidence="8 9" key="1">
    <citation type="submission" date="2020-12" db="EMBL/GenBank/DDBJ databases">
        <title>Bacterial novel species Pedobacter sp. SD-b isolated from soil.</title>
        <authorList>
            <person name="Jung H.-Y."/>
        </authorList>
    </citation>
    <scope>NUCLEOTIDE SEQUENCE [LARGE SCALE GENOMIC DNA]</scope>
    <source>
        <strain evidence="8 9">SD-b</strain>
    </source>
</reference>
<dbReference type="SUPFAM" id="SSF52743">
    <property type="entry name" value="Subtilisin-like"/>
    <property type="match status" value="1"/>
</dbReference>
<evidence type="ECO:0000256" key="2">
    <source>
        <dbReference type="ARBA" id="ARBA00022670"/>
    </source>
</evidence>
<organism evidence="8 9">
    <name type="scientific">Pedobacter segetis</name>
    <dbReference type="NCBI Taxonomy" id="2793069"/>
    <lineage>
        <taxon>Bacteria</taxon>
        <taxon>Pseudomonadati</taxon>
        <taxon>Bacteroidota</taxon>
        <taxon>Sphingobacteriia</taxon>
        <taxon>Sphingobacteriales</taxon>
        <taxon>Sphingobacteriaceae</taxon>
        <taxon>Pedobacter</taxon>
    </lineage>
</organism>
<dbReference type="Gene3D" id="3.40.50.200">
    <property type="entry name" value="Peptidase S8/S53 domain"/>
    <property type="match status" value="1"/>
</dbReference>
<dbReference type="EMBL" id="JAEHFY010000006">
    <property type="protein sequence ID" value="MBK0382419.1"/>
    <property type="molecule type" value="Genomic_DNA"/>
</dbReference>
<dbReference type="Pfam" id="PF18962">
    <property type="entry name" value="Por_Secre_tail"/>
    <property type="match status" value="1"/>
</dbReference>
<sequence>MKSSGYLYLFIILILTQSFTGIGVKPNNRIYHLPKGLSSKDYLPNTVIIKYKNMPPSGIKTFDTGDKKNPSTIKIKYQRAVLRFGDVSLKSYADQQKIDKAGLNRIFEVGYDNNLSVENAINEILKDDRVEYAEPSFVYHTFVDPNDPFFPVAQNYLTQVKAQEAWNVQPNANGTVIAIVDSGSDLTHEDLSDNIFINTNDPVNGIDDDNDGYIDNNKGWDFVGLTANNIIEDNDPGAKSDSVDHGIHVSGLASAVTNNGKGIASIAQTAKLMILKVGSDDNARAIYRGYDGIVYAVDHGVKIISCSWGGPGGGAFGQDVINYAVSKGCLVVVAAGNDGTADPEYPAAYKGVFAVANVKDNDVKAPSSSFGYNVSISAPGTNIYSTVNRSMYGYKTGTSMATPIVSSAVALVMAKFPTLTAIQAGEILRLNADDIYGISGNGPYIDQLGKGRLNVFKAVSSSNTSPSIKNQKITINSNSSGSYTPGDTLSYYFDLKDILQNTDNILVGLSSSSQNVKILTASLNLGPINTDQTKTIGPFKVVVQANTLDNTPVVFKLSYNNASVSYQDQEYFTTTVNLDYQNITVNKVYSTSTSIGKVGFSGDDATNGLGFIYKDSDLLYEASLMIGNSPTKVSNNARALSGAYDHHFQKVARITKVTNTNADYDANAIFNDFGNSSLIGVNVKNRMTAYKSAPDDKYIIAEYEVTNLNTSAISNVYIGLFTDWDINGGSKNLLRYDDGLKLAYCYASTSNSYYAGVKLLSANALPAFYPMSYQIPGDFQEDGNFTTAEKFSTLSSGIKSNTLGTGDGIDIMFTSGYGPYNLAPNQSVKVAFAFLAGDNLADLKNSAVAAQTKYGQLTTATNPNVLLNQFSVSQNYPNPISSKGSFNVYLPSNGKLNIEIYDLAGKKINTLFNNDLKKGTHNFTLDANKLNTGIYFYRASFEGLEKVMKMVVVK</sequence>
<dbReference type="NCBIfam" id="TIGR04183">
    <property type="entry name" value="Por_Secre_tail"/>
    <property type="match status" value="1"/>
</dbReference>
<dbReference type="PANTHER" id="PTHR43806:SF11">
    <property type="entry name" value="CEREVISIN-RELATED"/>
    <property type="match status" value="1"/>
</dbReference>
<evidence type="ECO:0000259" key="7">
    <source>
        <dbReference type="Pfam" id="PF18962"/>
    </source>
</evidence>
<gene>
    <name evidence="8" type="ORF">I5M32_05540</name>
</gene>
<keyword evidence="4 5" id="KW-0720">Serine protease</keyword>
<feature type="active site" description="Charge relay system" evidence="5">
    <location>
        <position position="181"/>
    </location>
</feature>
<dbReference type="InterPro" id="IPR026444">
    <property type="entry name" value="Secre_tail"/>
</dbReference>
<comment type="similarity">
    <text evidence="1 5">Belongs to the peptidase S8 family.</text>
</comment>
<dbReference type="PRINTS" id="PR00723">
    <property type="entry name" value="SUBTILISIN"/>
</dbReference>
<protein>
    <submittedName>
        <fullName evidence="8">S8 family peptidase</fullName>
    </submittedName>
</protein>
<dbReference type="Pfam" id="PF00082">
    <property type="entry name" value="Peptidase_S8"/>
    <property type="match status" value="1"/>
</dbReference>
<keyword evidence="2 5" id="KW-0645">Protease</keyword>
<feature type="domain" description="Secretion system C-terminal sorting" evidence="7">
    <location>
        <begin position="876"/>
        <end position="952"/>
    </location>
</feature>
<feature type="active site" description="Charge relay system" evidence="5">
    <location>
        <position position="245"/>
    </location>
</feature>
<evidence type="ECO:0000256" key="5">
    <source>
        <dbReference type="PROSITE-ProRule" id="PRU01240"/>
    </source>
</evidence>
<dbReference type="RefSeq" id="WP_200585194.1">
    <property type="nucleotide sequence ID" value="NZ_JAEHFY010000006.1"/>
</dbReference>
<dbReference type="Gene3D" id="2.60.40.4070">
    <property type="match status" value="1"/>
</dbReference>
<evidence type="ECO:0000313" key="9">
    <source>
        <dbReference type="Proteomes" id="UP000660024"/>
    </source>
</evidence>
<evidence type="ECO:0000259" key="6">
    <source>
        <dbReference type="Pfam" id="PF00082"/>
    </source>
</evidence>
<evidence type="ECO:0000313" key="8">
    <source>
        <dbReference type="EMBL" id="MBK0382419.1"/>
    </source>
</evidence>
<dbReference type="PANTHER" id="PTHR43806">
    <property type="entry name" value="PEPTIDASE S8"/>
    <property type="match status" value="1"/>
</dbReference>
<feature type="domain" description="Peptidase S8/S53" evidence="6">
    <location>
        <begin position="173"/>
        <end position="432"/>
    </location>
</feature>